<protein>
    <recommendedName>
        <fullName evidence="3">Secreted protein</fullName>
    </recommendedName>
</protein>
<dbReference type="Proteomes" id="UP000199258">
    <property type="component" value="Unassembled WGS sequence"/>
</dbReference>
<evidence type="ECO:0000313" key="1">
    <source>
        <dbReference type="EMBL" id="SDH74563.1"/>
    </source>
</evidence>
<dbReference type="OrthoDB" id="4952314at2"/>
<dbReference type="InterPro" id="IPR046165">
    <property type="entry name" value="DUF6167"/>
</dbReference>
<keyword evidence="2" id="KW-1185">Reference proteome</keyword>
<dbReference type="EMBL" id="FNDT01000002">
    <property type="protein sequence ID" value="SDH74563.1"/>
    <property type="molecule type" value="Genomic_DNA"/>
</dbReference>
<dbReference type="AlphaFoldDB" id="A0A1G8EXD8"/>
<evidence type="ECO:0000313" key="2">
    <source>
        <dbReference type="Proteomes" id="UP000199258"/>
    </source>
</evidence>
<dbReference type="STRING" id="335973.SAMN04488693_102284"/>
<name>A0A1G8EXD8_9MICC</name>
<evidence type="ECO:0008006" key="3">
    <source>
        <dbReference type="Google" id="ProtNLM"/>
    </source>
</evidence>
<organism evidence="1 2">
    <name type="scientific">Arthrobacter subterraneus</name>
    <dbReference type="NCBI Taxonomy" id="335973"/>
    <lineage>
        <taxon>Bacteria</taxon>
        <taxon>Bacillati</taxon>
        <taxon>Actinomycetota</taxon>
        <taxon>Actinomycetes</taxon>
        <taxon>Micrococcales</taxon>
        <taxon>Micrococcaceae</taxon>
        <taxon>Arthrobacter</taxon>
    </lineage>
</organism>
<sequence length="75" mass="7999">MIKRVFWLAAGAAIGVVTVRKVSAMKSAVGPEGLNRAVAQLADSVADFADAFRQGMQERETDLRTALGIDAEPRP</sequence>
<reference evidence="1 2" key="1">
    <citation type="submission" date="2016-10" db="EMBL/GenBank/DDBJ databases">
        <authorList>
            <person name="de Groot N.N."/>
        </authorList>
    </citation>
    <scope>NUCLEOTIDE SEQUENCE [LARGE SCALE GENOMIC DNA]</scope>
    <source>
        <strain evidence="1 2">NP_1H</strain>
    </source>
</reference>
<accession>A0A1G8EXD8</accession>
<proteinExistence type="predicted"/>
<gene>
    <name evidence="1" type="ORF">SAMN04488693_102284</name>
</gene>
<dbReference type="Pfam" id="PF19664">
    <property type="entry name" value="DUF6167"/>
    <property type="match status" value="1"/>
</dbReference>